<dbReference type="EMBL" id="JACJUU010000001">
    <property type="protein sequence ID" value="MBC2768448.1"/>
    <property type="molecule type" value="Genomic_DNA"/>
</dbReference>
<dbReference type="SUPFAM" id="SSF101327">
    <property type="entry name" value="YgfB-like"/>
    <property type="match status" value="1"/>
</dbReference>
<dbReference type="InterPro" id="IPR004027">
    <property type="entry name" value="SEC_C_motif"/>
</dbReference>
<dbReference type="PANTHER" id="PTHR33747">
    <property type="entry name" value="UPF0225 PROTEIN SCO1677"/>
    <property type="match status" value="1"/>
</dbReference>
<dbReference type="InterPro" id="IPR036255">
    <property type="entry name" value="YgfB-like_sf"/>
</dbReference>
<name>A0A842HLP4_9BURK</name>
<dbReference type="AlphaFoldDB" id="A0A842HLP4"/>
<accession>A0A842HLP4</accession>
<dbReference type="Gene3D" id="3.10.450.50">
    <property type="match status" value="1"/>
</dbReference>
<keyword evidence="2" id="KW-1185">Reference proteome</keyword>
<sequence length="236" mass="26267">MKTNTLEPLSEAELAELDKLLLYDIDTDDAMTLDMLDGFLHAIAIGPTTIHPAKWLPFALGLGGPMPPKASMAELNRVMDLVMRHYNGIISGLQSPHPEMTPTWAAQEYRGKMYDTAEGWAYGFVEGMNMCQDDWQPMLDTEKGAAWFRPIGLLGADDFSPDQDDLTKTPAQRAKITQQIPPAVLNMYLYWLPYREAIYEREIAKASKPKVGRNEPCPCGSGKKFKKCCGAGDALH</sequence>
<protein>
    <submittedName>
        <fullName evidence="1">UPF0149 family protein</fullName>
    </submittedName>
</protein>
<dbReference type="InterPro" id="IPR011978">
    <property type="entry name" value="YgfB-like"/>
</dbReference>
<gene>
    <name evidence="1" type="ORF">GTU67_00795</name>
</gene>
<dbReference type="SUPFAM" id="SSF103642">
    <property type="entry name" value="Sec-C motif"/>
    <property type="match status" value="1"/>
</dbReference>
<dbReference type="PANTHER" id="PTHR33747:SF1">
    <property type="entry name" value="ADENYLATE CYCLASE-ASSOCIATED CAP C-TERMINAL DOMAIN-CONTAINING PROTEIN"/>
    <property type="match status" value="1"/>
</dbReference>
<dbReference type="RefSeq" id="WP_185778626.1">
    <property type="nucleotide sequence ID" value="NZ_JACJUU010000001.1"/>
</dbReference>
<evidence type="ECO:0000313" key="1">
    <source>
        <dbReference type="EMBL" id="MBC2768448.1"/>
    </source>
</evidence>
<dbReference type="Pfam" id="PF02810">
    <property type="entry name" value="SEC-C"/>
    <property type="match status" value="1"/>
</dbReference>
<dbReference type="Pfam" id="PF03695">
    <property type="entry name" value="UPF0149"/>
    <property type="match status" value="1"/>
</dbReference>
<proteinExistence type="predicted"/>
<dbReference type="Proteomes" id="UP000545386">
    <property type="component" value="Unassembled WGS sequence"/>
</dbReference>
<reference evidence="1 2" key="1">
    <citation type="submission" date="2020-08" db="EMBL/GenBank/DDBJ databases">
        <title>Paraeoetvoesia sp. YC-7-48 draft genome sequence.</title>
        <authorList>
            <person name="Yao L."/>
        </authorList>
    </citation>
    <scope>NUCLEOTIDE SEQUENCE [LARGE SCALE GENOMIC DNA]</scope>
    <source>
        <strain evidence="2">YC-7-48</strain>
    </source>
</reference>
<dbReference type="NCBIfam" id="TIGR02292">
    <property type="entry name" value="ygfB_yecA"/>
    <property type="match status" value="1"/>
</dbReference>
<comment type="caution">
    <text evidence="1">The sequence shown here is derived from an EMBL/GenBank/DDBJ whole genome shotgun (WGS) entry which is preliminary data.</text>
</comment>
<organism evidence="1 2">
    <name type="scientific">Pusillimonas minor</name>
    <dbReference type="NCBI Taxonomy" id="2697024"/>
    <lineage>
        <taxon>Bacteria</taxon>
        <taxon>Pseudomonadati</taxon>
        <taxon>Pseudomonadota</taxon>
        <taxon>Betaproteobacteria</taxon>
        <taxon>Burkholderiales</taxon>
        <taxon>Alcaligenaceae</taxon>
        <taxon>Pusillimonas</taxon>
    </lineage>
</organism>
<evidence type="ECO:0000313" key="2">
    <source>
        <dbReference type="Proteomes" id="UP000545386"/>
    </source>
</evidence>